<evidence type="ECO:0000313" key="1">
    <source>
        <dbReference type="EMBL" id="KAJ7548458.1"/>
    </source>
</evidence>
<evidence type="ECO:0000313" key="2">
    <source>
        <dbReference type="Proteomes" id="UP001162992"/>
    </source>
</evidence>
<protein>
    <submittedName>
        <fullName evidence="1">Uncharacterized protein</fullName>
    </submittedName>
</protein>
<gene>
    <name evidence="1" type="ORF">O6H91_07G013200</name>
</gene>
<sequence length="99" mass="11280">MTSASTISGFSLTLRYSNGSQVYRLYNPTTKKAVSSRDVKFDESTFPGLKDENGHEIFTLLPIQEGNRGQTLDQNVEPWTSEQHEAEDQPHEQETFEQQ</sequence>
<proteinExistence type="predicted"/>
<keyword evidence="2" id="KW-1185">Reference proteome</keyword>
<reference evidence="2" key="1">
    <citation type="journal article" date="2024" name="Proc. Natl. Acad. Sci. U.S.A.">
        <title>Extraordinary preservation of gene collinearity over three hundred million years revealed in homosporous lycophytes.</title>
        <authorList>
            <person name="Li C."/>
            <person name="Wickell D."/>
            <person name="Kuo L.Y."/>
            <person name="Chen X."/>
            <person name="Nie B."/>
            <person name="Liao X."/>
            <person name="Peng D."/>
            <person name="Ji J."/>
            <person name="Jenkins J."/>
            <person name="Williams M."/>
            <person name="Shu S."/>
            <person name="Plott C."/>
            <person name="Barry K."/>
            <person name="Rajasekar S."/>
            <person name="Grimwood J."/>
            <person name="Han X."/>
            <person name="Sun S."/>
            <person name="Hou Z."/>
            <person name="He W."/>
            <person name="Dai G."/>
            <person name="Sun C."/>
            <person name="Schmutz J."/>
            <person name="Leebens-Mack J.H."/>
            <person name="Li F.W."/>
            <person name="Wang L."/>
        </authorList>
    </citation>
    <scope>NUCLEOTIDE SEQUENCE [LARGE SCALE GENOMIC DNA]</scope>
    <source>
        <strain evidence="2">cv. PW_Plant_1</strain>
    </source>
</reference>
<dbReference type="Proteomes" id="UP001162992">
    <property type="component" value="Chromosome 7"/>
</dbReference>
<organism evidence="1 2">
    <name type="scientific">Diphasiastrum complanatum</name>
    <name type="common">Issler's clubmoss</name>
    <name type="synonym">Lycopodium complanatum</name>
    <dbReference type="NCBI Taxonomy" id="34168"/>
    <lineage>
        <taxon>Eukaryota</taxon>
        <taxon>Viridiplantae</taxon>
        <taxon>Streptophyta</taxon>
        <taxon>Embryophyta</taxon>
        <taxon>Tracheophyta</taxon>
        <taxon>Lycopodiopsida</taxon>
        <taxon>Lycopodiales</taxon>
        <taxon>Lycopodiaceae</taxon>
        <taxon>Lycopodioideae</taxon>
        <taxon>Diphasiastrum</taxon>
    </lineage>
</organism>
<accession>A0ACC2D2H6</accession>
<dbReference type="EMBL" id="CM055098">
    <property type="protein sequence ID" value="KAJ7548458.1"/>
    <property type="molecule type" value="Genomic_DNA"/>
</dbReference>
<comment type="caution">
    <text evidence="1">The sequence shown here is derived from an EMBL/GenBank/DDBJ whole genome shotgun (WGS) entry which is preliminary data.</text>
</comment>
<name>A0ACC2D2H6_DIPCM</name>